<evidence type="ECO:0000313" key="1">
    <source>
        <dbReference type="EMBL" id="KAI9905724.1"/>
    </source>
</evidence>
<accession>A0ACC0VH19</accession>
<name>A0ACC0VH19_9STRA</name>
<gene>
    <name evidence="1" type="ORF">PsorP6_013956</name>
</gene>
<organism evidence="1 2">
    <name type="scientific">Peronosclerospora sorghi</name>
    <dbReference type="NCBI Taxonomy" id="230839"/>
    <lineage>
        <taxon>Eukaryota</taxon>
        <taxon>Sar</taxon>
        <taxon>Stramenopiles</taxon>
        <taxon>Oomycota</taxon>
        <taxon>Peronosporomycetes</taxon>
        <taxon>Peronosporales</taxon>
        <taxon>Peronosporaceae</taxon>
        <taxon>Peronosclerospora</taxon>
    </lineage>
</organism>
<reference evidence="1 2" key="1">
    <citation type="journal article" date="2022" name="bioRxiv">
        <title>The genome of the oomycete Peronosclerospora sorghi, a cosmopolitan pathogen of maize and sorghum, is inflated with dispersed pseudogenes.</title>
        <authorList>
            <person name="Fletcher K."/>
            <person name="Martin F."/>
            <person name="Isakeit T."/>
            <person name="Cavanaugh K."/>
            <person name="Magill C."/>
            <person name="Michelmore R."/>
        </authorList>
    </citation>
    <scope>NUCLEOTIDE SEQUENCE [LARGE SCALE GENOMIC DNA]</scope>
    <source>
        <strain evidence="1">P6</strain>
    </source>
</reference>
<evidence type="ECO:0000313" key="2">
    <source>
        <dbReference type="Proteomes" id="UP001163321"/>
    </source>
</evidence>
<protein>
    <submittedName>
        <fullName evidence="1">Uncharacterized protein</fullName>
    </submittedName>
</protein>
<sequence length="279" mass="31865">MAECRLAEHLHYCSGKAVVVIDEVQKVIPHTLDVLMEAISESSQFTYYKDGVTKSIDTANVVFVLVSDIGVSEMEQVMIQYETRDEIPTVQLERVVKAALDDQWKRLDFGKMIDQVIPFLPFEHQHILEIIAHKLKQLDENYRGKYWHRLWIDENIADYMSRLDSVHYKVRSAVVNGEVKSSKVFAKYGARDVETGPLQLLKSKLLRYLRPFNADAEIRISLDPVTKQISIVSCAVEAAKKRSSKSKKPRQSSARNGDVTDKSDFVNVGCVVKWSGRFE</sequence>
<comment type="caution">
    <text evidence="1">The sequence shown here is derived from an EMBL/GenBank/DDBJ whole genome shotgun (WGS) entry which is preliminary data.</text>
</comment>
<proteinExistence type="predicted"/>
<keyword evidence="2" id="KW-1185">Reference proteome</keyword>
<dbReference type="Proteomes" id="UP001163321">
    <property type="component" value="Chromosome 9"/>
</dbReference>
<dbReference type="EMBL" id="CM047588">
    <property type="protein sequence ID" value="KAI9905724.1"/>
    <property type="molecule type" value="Genomic_DNA"/>
</dbReference>